<dbReference type="AlphaFoldDB" id="A0A812QP47"/>
<sequence>MYFDEAVALALSETDSLSSIDGDGARKEEALVEFSKQYESYSVQDLRREGSDTEKEIRKLSKQIRQLKKKSVYLVKLLEDKVITTTITTVSGESRELSARLGETVADVKARAEELGLFEAAPGCYLVPDGLRGRGFRVVSGVKFCYEGEEMCDDKTMADYKLDDGSVLTVLVNEQPLSQRHLKCKNRDFLAGMLVTAGTGSIPWASPKASLPSSPSTSRTSSLER</sequence>
<evidence type="ECO:0000259" key="3">
    <source>
        <dbReference type="PROSITE" id="PS50053"/>
    </source>
</evidence>
<dbReference type="CDD" id="cd17039">
    <property type="entry name" value="Ubl_ubiquitin_like"/>
    <property type="match status" value="1"/>
</dbReference>
<proteinExistence type="predicted"/>
<reference evidence="4" key="1">
    <citation type="submission" date="2021-02" db="EMBL/GenBank/DDBJ databases">
        <authorList>
            <person name="Dougan E. K."/>
            <person name="Rhodes N."/>
            <person name="Thang M."/>
            <person name="Chan C."/>
        </authorList>
    </citation>
    <scope>NUCLEOTIDE SEQUENCE</scope>
</reference>
<feature type="region of interest" description="Disordered" evidence="2">
    <location>
        <begin position="205"/>
        <end position="225"/>
    </location>
</feature>
<keyword evidence="5" id="KW-1185">Reference proteome</keyword>
<protein>
    <recommendedName>
        <fullName evidence="3">Ubiquitin-like domain-containing protein</fullName>
    </recommendedName>
</protein>
<dbReference type="InterPro" id="IPR029071">
    <property type="entry name" value="Ubiquitin-like_domsf"/>
</dbReference>
<dbReference type="InterPro" id="IPR000626">
    <property type="entry name" value="Ubiquitin-like_dom"/>
</dbReference>
<gene>
    <name evidence="4" type="ORF">SNAT2548_LOCUS21599</name>
</gene>
<feature type="coiled-coil region" evidence="1">
    <location>
        <begin position="43"/>
        <end position="70"/>
    </location>
</feature>
<dbReference type="PROSITE" id="PS50053">
    <property type="entry name" value="UBIQUITIN_2"/>
    <property type="match status" value="1"/>
</dbReference>
<dbReference type="OrthoDB" id="10462883at2759"/>
<evidence type="ECO:0000313" key="5">
    <source>
        <dbReference type="Proteomes" id="UP000604046"/>
    </source>
</evidence>
<dbReference type="Pfam" id="PF00240">
    <property type="entry name" value="ubiquitin"/>
    <property type="match status" value="1"/>
</dbReference>
<evidence type="ECO:0000256" key="2">
    <source>
        <dbReference type="SAM" id="MobiDB-lite"/>
    </source>
</evidence>
<accession>A0A812QP47</accession>
<name>A0A812QP47_9DINO</name>
<dbReference type="Gene3D" id="3.10.20.90">
    <property type="entry name" value="Phosphatidylinositol 3-kinase Catalytic Subunit, Chain A, domain 1"/>
    <property type="match status" value="1"/>
</dbReference>
<feature type="domain" description="Ubiquitin-like" evidence="3">
    <location>
        <begin position="83"/>
        <end position="174"/>
    </location>
</feature>
<dbReference type="EMBL" id="CAJNDS010002258">
    <property type="protein sequence ID" value="CAE7396753.1"/>
    <property type="molecule type" value="Genomic_DNA"/>
</dbReference>
<dbReference type="SUPFAM" id="SSF54236">
    <property type="entry name" value="Ubiquitin-like"/>
    <property type="match status" value="1"/>
</dbReference>
<evidence type="ECO:0000313" key="4">
    <source>
        <dbReference type="EMBL" id="CAE7396753.1"/>
    </source>
</evidence>
<dbReference type="Proteomes" id="UP000604046">
    <property type="component" value="Unassembled WGS sequence"/>
</dbReference>
<comment type="caution">
    <text evidence="4">The sequence shown here is derived from an EMBL/GenBank/DDBJ whole genome shotgun (WGS) entry which is preliminary data.</text>
</comment>
<organism evidence="4 5">
    <name type="scientific">Symbiodinium natans</name>
    <dbReference type="NCBI Taxonomy" id="878477"/>
    <lineage>
        <taxon>Eukaryota</taxon>
        <taxon>Sar</taxon>
        <taxon>Alveolata</taxon>
        <taxon>Dinophyceae</taxon>
        <taxon>Suessiales</taxon>
        <taxon>Symbiodiniaceae</taxon>
        <taxon>Symbiodinium</taxon>
    </lineage>
</organism>
<keyword evidence="1" id="KW-0175">Coiled coil</keyword>
<evidence type="ECO:0000256" key="1">
    <source>
        <dbReference type="SAM" id="Coils"/>
    </source>
</evidence>